<dbReference type="PROSITE" id="PS51257">
    <property type="entry name" value="PROKAR_LIPOPROTEIN"/>
    <property type="match status" value="1"/>
</dbReference>
<dbReference type="GO" id="GO:0030431">
    <property type="term" value="P:sleep"/>
    <property type="evidence" value="ECO:0007669"/>
    <property type="project" value="InterPro"/>
</dbReference>
<dbReference type="Pfam" id="PF17064">
    <property type="entry name" value="QVR"/>
    <property type="match status" value="1"/>
</dbReference>
<evidence type="ECO:0000256" key="3">
    <source>
        <dbReference type="SAM" id="SignalP"/>
    </source>
</evidence>
<dbReference type="AlphaFoldDB" id="A0AAN9Z1D4"/>
<dbReference type="EMBL" id="JAZDUA010000333">
    <property type="protein sequence ID" value="KAK7794426.1"/>
    <property type="molecule type" value="Genomic_DNA"/>
</dbReference>
<gene>
    <name evidence="4" type="ORF">R5R35_003801</name>
</gene>
<evidence type="ECO:0000313" key="5">
    <source>
        <dbReference type="Proteomes" id="UP001378592"/>
    </source>
</evidence>
<keyword evidence="5" id="KW-1185">Reference proteome</keyword>
<protein>
    <recommendedName>
        <fullName evidence="6">Protein quiver</fullName>
    </recommendedName>
</protein>
<reference evidence="4 5" key="1">
    <citation type="submission" date="2024-03" db="EMBL/GenBank/DDBJ databases">
        <title>The genome assembly and annotation of the cricket Gryllus longicercus Weissman &amp; Gray.</title>
        <authorList>
            <person name="Szrajer S."/>
            <person name="Gray D."/>
            <person name="Ylla G."/>
        </authorList>
    </citation>
    <scope>NUCLEOTIDE SEQUENCE [LARGE SCALE GENOMIC DNA]</scope>
    <source>
        <strain evidence="4">DAG 2021-001</strain>
        <tissue evidence="4">Whole body minus gut</tissue>
    </source>
</reference>
<feature type="chain" id="PRO_5042956105" description="Protein quiver" evidence="3">
    <location>
        <begin position="28"/>
        <end position="205"/>
    </location>
</feature>
<evidence type="ECO:0000256" key="2">
    <source>
        <dbReference type="ARBA" id="ARBA00023180"/>
    </source>
</evidence>
<name>A0AAN9Z1D4_9ORTH</name>
<dbReference type="InterPro" id="IPR031424">
    <property type="entry name" value="QVR-like"/>
</dbReference>
<accession>A0AAN9Z1D4</accession>
<keyword evidence="1 3" id="KW-0732">Signal</keyword>
<evidence type="ECO:0000256" key="1">
    <source>
        <dbReference type="ARBA" id="ARBA00022729"/>
    </source>
</evidence>
<organism evidence="4 5">
    <name type="scientific">Gryllus longicercus</name>
    <dbReference type="NCBI Taxonomy" id="2509291"/>
    <lineage>
        <taxon>Eukaryota</taxon>
        <taxon>Metazoa</taxon>
        <taxon>Ecdysozoa</taxon>
        <taxon>Arthropoda</taxon>
        <taxon>Hexapoda</taxon>
        <taxon>Insecta</taxon>
        <taxon>Pterygota</taxon>
        <taxon>Neoptera</taxon>
        <taxon>Polyneoptera</taxon>
        <taxon>Orthoptera</taxon>
        <taxon>Ensifera</taxon>
        <taxon>Gryllidea</taxon>
        <taxon>Grylloidea</taxon>
        <taxon>Gryllidae</taxon>
        <taxon>Gryllinae</taxon>
        <taxon>Gryllus</taxon>
    </lineage>
</organism>
<dbReference type="GO" id="GO:0032222">
    <property type="term" value="P:regulation of synaptic transmission, cholinergic"/>
    <property type="evidence" value="ECO:0007669"/>
    <property type="project" value="InterPro"/>
</dbReference>
<evidence type="ECO:0008006" key="6">
    <source>
        <dbReference type="Google" id="ProtNLM"/>
    </source>
</evidence>
<comment type="caution">
    <text evidence="4">The sequence shown here is derived from an EMBL/GenBank/DDBJ whole genome shotgun (WGS) entry which is preliminary data.</text>
</comment>
<dbReference type="Proteomes" id="UP001378592">
    <property type="component" value="Unassembled WGS sequence"/>
</dbReference>
<evidence type="ECO:0000313" key="4">
    <source>
        <dbReference type="EMBL" id="KAK7794426.1"/>
    </source>
</evidence>
<feature type="signal peptide" evidence="3">
    <location>
        <begin position="1"/>
        <end position="27"/>
    </location>
</feature>
<sequence>MGRRPAVPTGALATAVAVILCAGAASGALSCYKCTVLPPPHSSNETARLCSHFDGSARFQVDCPYSTFCLKRTFELPLGKGKTVAGVERDCAPQRYRFQRYDEARGRWHTEDAVAEAAYAPGCAPERGEAARSVKSASATYCYCQSHLCNGATRSGGGGGGGGGVGGVGRGGARAAPAPLPTSHHTDAMAVIFVFNAMKYIRSLR</sequence>
<proteinExistence type="predicted"/>
<keyword evidence="2" id="KW-0325">Glycoprotein</keyword>